<dbReference type="EMBL" id="DS566002">
    <property type="status" value="NOT_ANNOTATED_CDS"/>
    <property type="molecule type" value="Genomic_DNA"/>
</dbReference>
<dbReference type="VEuPathDB" id="FungiDB:KRP22_12090"/>
<name>H3GEA5_PHYRM</name>
<reference evidence="2" key="1">
    <citation type="journal article" date="2006" name="Science">
        <title>Phytophthora genome sequences uncover evolutionary origins and mechanisms of pathogenesis.</title>
        <authorList>
            <person name="Tyler B.M."/>
            <person name="Tripathy S."/>
            <person name="Zhang X."/>
            <person name="Dehal P."/>
            <person name="Jiang R.H."/>
            <person name="Aerts A."/>
            <person name="Arredondo F.D."/>
            <person name="Baxter L."/>
            <person name="Bensasson D."/>
            <person name="Beynon J.L."/>
            <person name="Chapman J."/>
            <person name="Damasceno C.M."/>
            <person name="Dorrance A.E."/>
            <person name="Dou D."/>
            <person name="Dickerman A.W."/>
            <person name="Dubchak I.L."/>
            <person name="Garbelotto M."/>
            <person name="Gijzen M."/>
            <person name="Gordon S.G."/>
            <person name="Govers F."/>
            <person name="Grunwald N.J."/>
            <person name="Huang W."/>
            <person name="Ivors K.L."/>
            <person name="Jones R.W."/>
            <person name="Kamoun S."/>
            <person name="Krampis K."/>
            <person name="Lamour K.H."/>
            <person name="Lee M.K."/>
            <person name="McDonald W.H."/>
            <person name="Medina M."/>
            <person name="Meijer H.J."/>
            <person name="Nordberg E.K."/>
            <person name="Maclean D.J."/>
            <person name="Ospina-Giraldo M.D."/>
            <person name="Morris P.F."/>
            <person name="Phuntumart V."/>
            <person name="Putnam N.H."/>
            <person name="Rash S."/>
            <person name="Rose J.K."/>
            <person name="Sakihama Y."/>
            <person name="Salamov A.A."/>
            <person name="Savidor A."/>
            <person name="Scheuring C.F."/>
            <person name="Smith B.M."/>
            <person name="Sobral B.W."/>
            <person name="Terry A."/>
            <person name="Torto-Alalibo T.A."/>
            <person name="Win J."/>
            <person name="Xu Z."/>
            <person name="Zhang H."/>
            <person name="Grigoriev I.V."/>
            <person name="Rokhsar D.S."/>
            <person name="Boore J.L."/>
        </authorList>
    </citation>
    <scope>NUCLEOTIDE SEQUENCE [LARGE SCALE GENOMIC DNA]</scope>
    <source>
        <strain evidence="2">Pr102</strain>
    </source>
</reference>
<dbReference type="EnsemblProtists" id="Phyra73973">
    <property type="protein sequence ID" value="Phyra73973"/>
    <property type="gene ID" value="Phyra73973"/>
</dbReference>
<organism evidence="1 2">
    <name type="scientific">Phytophthora ramorum</name>
    <name type="common">Sudden oak death agent</name>
    <dbReference type="NCBI Taxonomy" id="164328"/>
    <lineage>
        <taxon>Eukaryota</taxon>
        <taxon>Sar</taxon>
        <taxon>Stramenopiles</taxon>
        <taxon>Oomycota</taxon>
        <taxon>Peronosporomycetes</taxon>
        <taxon>Peronosporales</taxon>
        <taxon>Peronosporaceae</taxon>
        <taxon>Phytophthora</taxon>
    </lineage>
</organism>
<keyword evidence="2" id="KW-1185">Reference proteome</keyword>
<proteinExistence type="predicted"/>
<dbReference type="AlphaFoldDB" id="H3GEA5"/>
<evidence type="ECO:0000313" key="1">
    <source>
        <dbReference type="EnsemblProtists" id="Phyra73973"/>
    </source>
</evidence>
<sequence length="109" mass="11520">MVNISVDALGSLADSLGLHQPLMGYSTANDNRRGESDFFALSVSGINTAANTASQLVTPFAYGTPVGKTWSFLNGVLSTAVVVFASIYHELPEYGVAFATNTCSFTCSW</sequence>
<dbReference type="InParanoid" id="H3GEA5"/>
<reference evidence="1" key="2">
    <citation type="submission" date="2015-06" db="UniProtKB">
        <authorList>
            <consortium name="EnsemblProtists"/>
        </authorList>
    </citation>
    <scope>IDENTIFICATION</scope>
    <source>
        <strain evidence="1">Pr102</strain>
    </source>
</reference>
<evidence type="ECO:0000313" key="2">
    <source>
        <dbReference type="Proteomes" id="UP000005238"/>
    </source>
</evidence>
<dbReference type="Proteomes" id="UP000005238">
    <property type="component" value="Unassembled WGS sequence"/>
</dbReference>
<dbReference type="STRING" id="164328.H3GEA5"/>
<protein>
    <submittedName>
        <fullName evidence="1">Uncharacterized protein</fullName>
    </submittedName>
</protein>
<dbReference type="HOGENOM" id="CLU_2189183_0_0_1"/>
<dbReference type="VEuPathDB" id="FungiDB:KRP23_6992"/>
<accession>H3GEA5</accession>